<proteinExistence type="inferred from homology"/>
<dbReference type="PANTHER" id="PTHR30489">
    <property type="entry name" value="LIPOPROTEIN-RELEASING SYSTEM TRANSMEMBRANE PROTEIN LOLE"/>
    <property type="match status" value="1"/>
</dbReference>
<evidence type="ECO:0000256" key="7">
    <source>
        <dbReference type="ARBA" id="ARBA00023136"/>
    </source>
</evidence>
<evidence type="ECO:0000256" key="6">
    <source>
        <dbReference type="ARBA" id="ARBA00022989"/>
    </source>
</evidence>
<evidence type="ECO:0000256" key="1">
    <source>
        <dbReference type="ARBA" id="ARBA00004651"/>
    </source>
</evidence>
<evidence type="ECO:0000259" key="9">
    <source>
        <dbReference type="Pfam" id="PF12704"/>
    </source>
</evidence>
<dbReference type="Pfam" id="PF12704">
    <property type="entry name" value="MacB_PCD"/>
    <property type="match status" value="1"/>
</dbReference>
<evidence type="ECO:0000259" key="8">
    <source>
        <dbReference type="Pfam" id="PF02687"/>
    </source>
</evidence>
<keyword evidence="6" id="KW-1133">Transmembrane helix</keyword>
<keyword evidence="3" id="KW-0813">Transport</keyword>
<evidence type="ECO:0000256" key="2">
    <source>
        <dbReference type="ARBA" id="ARBA00005236"/>
    </source>
</evidence>
<dbReference type="NCBIfam" id="TIGR02212">
    <property type="entry name" value="lolCE"/>
    <property type="match status" value="1"/>
</dbReference>
<dbReference type="Pfam" id="PF02687">
    <property type="entry name" value="FtsX"/>
    <property type="match status" value="1"/>
</dbReference>
<feature type="domain" description="MacB-like periplasmic core" evidence="9">
    <location>
        <begin position="27"/>
        <end position="213"/>
    </location>
</feature>
<protein>
    <submittedName>
        <fullName evidence="10">Outer membrane-specific lipoprotein transporter subunit LolC</fullName>
    </submittedName>
</protein>
<dbReference type="OrthoDB" id="9808461at2"/>
<dbReference type="InterPro" id="IPR003838">
    <property type="entry name" value="ABC3_permease_C"/>
</dbReference>
<dbReference type="AlphaFoldDB" id="A0A0E3VZM4"/>
<evidence type="ECO:0000256" key="5">
    <source>
        <dbReference type="ARBA" id="ARBA00022692"/>
    </source>
</evidence>
<dbReference type="RefSeq" id="WP_016857965.1">
    <property type="nucleotide sequence ID" value="NZ_CP016303.1"/>
</dbReference>
<evidence type="ECO:0000313" key="10">
    <source>
        <dbReference type="EMBL" id="ASX26285.1"/>
    </source>
</evidence>
<organism evidence="10 11">
    <name type="scientific">Candidatus Hamiltonella defensa</name>
    <name type="common">Bemisia tabaci</name>
    <dbReference type="NCBI Taxonomy" id="672795"/>
    <lineage>
        <taxon>Bacteria</taxon>
        <taxon>Pseudomonadati</taxon>
        <taxon>Pseudomonadota</taxon>
        <taxon>Gammaproteobacteria</taxon>
        <taxon>Enterobacterales</taxon>
        <taxon>Enterobacteriaceae</taxon>
        <taxon>aphid secondary symbionts</taxon>
        <taxon>Candidatus Williamhamiltonella</taxon>
    </lineage>
</organism>
<keyword evidence="4" id="KW-1003">Cell membrane</keyword>
<reference evidence="11" key="1">
    <citation type="submission" date="2016-06" db="EMBL/GenBank/DDBJ databases">
        <authorList>
            <person name="Chen W."/>
            <person name="Hasegawa D.K."/>
        </authorList>
    </citation>
    <scope>NUCLEOTIDE SEQUENCE [LARGE SCALE GENOMIC DNA]</scope>
    <source>
        <strain evidence="11">MEAM1</strain>
    </source>
</reference>
<comment type="subcellular location">
    <subcellularLocation>
        <location evidence="1">Cell membrane</location>
        <topology evidence="1">Multi-pass membrane protein</topology>
    </subcellularLocation>
</comment>
<dbReference type="GO" id="GO:0044874">
    <property type="term" value="P:lipoprotein localization to outer membrane"/>
    <property type="evidence" value="ECO:0007669"/>
    <property type="project" value="TreeGrafter"/>
</dbReference>
<dbReference type="InterPro" id="IPR025857">
    <property type="entry name" value="MacB_PCD"/>
</dbReference>
<dbReference type="GO" id="GO:0042953">
    <property type="term" value="P:lipoprotein transport"/>
    <property type="evidence" value="ECO:0007669"/>
    <property type="project" value="InterPro"/>
</dbReference>
<keyword evidence="10" id="KW-0449">Lipoprotein</keyword>
<dbReference type="Proteomes" id="UP000216438">
    <property type="component" value="Chromosome"/>
</dbReference>
<gene>
    <name evidence="10" type="ORF">BA171_04145</name>
</gene>
<dbReference type="PANTHER" id="PTHR30489:SF8">
    <property type="entry name" value="LIPOPROTEIN-RELEASING SYSTEM TRANSMEMBRANE PROTEIN LOLC"/>
    <property type="match status" value="1"/>
</dbReference>
<feature type="domain" description="ABC3 transporter permease C-terminal" evidence="8">
    <location>
        <begin position="271"/>
        <end position="393"/>
    </location>
</feature>
<dbReference type="InterPro" id="IPR051447">
    <property type="entry name" value="Lipoprotein-release_system"/>
</dbReference>
<dbReference type="EMBL" id="CP016303">
    <property type="protein sequence ID" value="ASX26285.1"/>
    <property type="molecule type" value="Genomic_DNA"/>
</dbReference>
<dbReference type="GO" id="GO:0098797">
    <property type="term" value="C:plasma membrane protein complex"/>
    <property type="evidence" value="ECO:0007669"/>
    <property type="project" value="TreeGrafter"/>
</dbReference>
<keyword evidence="7" id="KW-0472">Membrane</keyword>
<evidence type="ECO:0000256" key="3">
    <source>
        <dbReference type="ARBA" id="ARBA00022448"/>
    </source>
</evidence>
<keyword evidence="5" id="KW-0812">Transmembrane</keyword>
<dbReference type="NCBIfam" id="NF008076">
    <property type="entry name" value="PRK10814.1"/>
    <property type="match status" value="1"/>
</dbReference>
<comment type="similarity">
    <text evidence="2">Belongs to the ABC-4 integral membrane protein family. LolC/E subfamily.</text>
</comment>
<dbReference type="InterPro" id="IPR011925">
    <property type="entry name" value="LolCE_TM"/>
</dbReference>
<accession>A0A0E3VZM4</accession>
<name>A0A0E3VZM4_9ENTR</name>
<evidence type="ECO:0000313" key="11">
    <source>
        <dbReference type="Proteomes" id="UP000216438"/>
    </source>
</evidence>
<sequence length="400" mass="44128">MYQPVTLFIGLRYIYGRPSDRFGRLVSSLSSIGIMLGVMSMIVVLSVMNGFERDLQNNVLGLMPEALITTPENVIDPQKISVSKLQNLKGIKHIAPVTTSDVVIQSAQNISAGVMLGINPEQYEPLSKYFINVHQNLLQPGQYRIIMGAKLAQQLGIQSGDTVRLIVPGVRQLTPMGGMLSQRLFTLVGVFSANSEVDADQFFVNQQDASRLMRYPLGDITGWRLFLTQPLKVASLSKQKLPEGTVWKDWRERKGGLFQAMQMEKNMMGLLLSLIIIVAAFNIMTSLGLLVMDKQREVAILQTQGFTRRQIMAIFIVQGSTSGIIGSVLGALLGIILTGQLEKLRPVLGLLIAGESLPVSIDPMQVFIISLSAIFMALISTLYPSWRAANFQPAEALRYE</sequence>
<evidence type="ECO:0000256" key="4">
    <source>
        <dbReference type="ARBA" id="ARBA00022475"/>
    </source>
</evidence>
<reference evidence="10 11" key="2">
    <citation type="submission" date="2017-09" db="EMBL/GenBank/DDBJ databases">
        <title>The genome of whitefly Bemisia tabaci, a global crop pest, provides novel insights into virus transmission, host adaptation and insecticide resistance.</title>
        <authorList>
            <person name="Kaur N."/>
            <person name="Kliot A."/>
            <person name="Pinheiro P.V."/>
            <person name="Luan J."/>
            <person name="Zheng Y."/>
            <person name="Liu W."/>
            <person name="Sun H."/>
            <person name="Yang X."/>
            <person name="Xu Y."/>
            <person name="Luo Y."/>
            <person name="Kruse A."/>
            <person name="Fisher T.W."/>
            <person name="Nelson D.R."/>
            <person name="Elimelech M."/>
            <person name="MacCoss M."/>
            <person name="Johnson R."/>
            <person name="Cohen E."/>
            <person name="Hunter W.B."/>
            <person name="Brown J.K."/>
            <person name="Jander G."/>
            <person name="Cilia M."/>
            <person name="Douglas A.E."/>
            <person name="Ghanim M."/>
            <person name="Simmons A.M."/>
            <person name="Wintermantel W.M."/>
            <person name="Ling K.-S."/>
            <person name="Fei Z."/>
        </authorList>
    </citation>
    <scope>NUCLEOTIDE SEQUENCE [LARGE SCALE GENOMIC DNA]</scope>
    <source>
        <strain evidence="10 11">MEAM1</strain>
    </source>
</reference>